<accession>A0A6J6W139</accession>
<dbReference type="AlphaFoldDB" id="A0A6J6W139"/>
<evidence type="ECO:0000313" key="1">
    <source>
        <dbReference type="EMBL" id="CAB4776497.1"/>
    </source>
</evidence>
<proteinExistence type="predicted"/>
<name>A0A6J6W139_9ZZZZ</name>
<protein>
    <submittedName>
        <fullName evidence="1">Unannotated protein</fullName>
    </submittedName>
</protein>
<sequence length="150" mass="16322">MRAQLVERWCRLTSGHDHDCAGKLAALAVGQRDYRDVGHRGVEEEEVLDLLRRDVLALADDDVLDAPGDGERAALVESAEVATAVEAKLVEGGGILGRVEVALENHRPSHAYLADLVWPAHPTIEADDADLGVIERIAVRGEDVVRIVHR</sequence>
<gene>
    <name evidence="1" type="ORF">UFOPK2754_03403</name>
</gene>
<reference evidence="1" key="1">
    <citation type="submission" date="2020-05" db="EMBL/GenBank/DDBJ databases">
        <authorList>
            <person name="Chiriac C."/>
            <person name="Salcher M."/>
            <person name="Ghai R."/>
            <person name="Kavagutti S V."/>
        </authorList>
    </citation>
    <scope>NUCLEOTIDE SEQUENCE</scope>
</reference>
<dbReference type="EMBL" id="CAEZYR010000236">
    <property type="protein sequence ID" value="CAB4776497.1"/>
    <property type="molecule type" value="Genomic_DNA"/>
</dbReference>
<organism evidence="1">
    <name type="scientific">freshwater metagenome</name>
    <dbReference type="NCBI Taxonomy" id="449393"/>
    <lineage>
        <taxon>unclassified sequences</taxon>
        <taxon>metagenomes</taxon>
        <taxon>ecological metagenomes</taxon>
    </lineage>
</organism>